<evidence type="ECO:0000256" key="3">
    <source>
        <dbReference type="ARBA" id="ARBA00022475"/>
    </source>
</evidence>
<dbReference type="SUPFAM" id="SSF161098">
    <property type="entry name" value="MetI-like"/>
    <property type="match status" value="1"/>
</dbReference>
<keyword evidence="7" id="KW-0921">Nickel transport</keyword>
<evidence type="ECO:0000256" key="9">
    <source>
        <dbReference type="RuleBase" id="RU363032"/>
    </source>
</evidence>
<keyword evidence="2 9" id="KW-0813">Transport</keyword>
<dbReference type="KEGG" id="sep:SE_0208"/>
<dbReference type="eggNOG" id="COG1173">
    <property type="taxonomic scope" value="Bacteria"/>
</dbReference>
<comment type="similarity">
    <text evidence="9">Belongs to the binding-protein-dependent transport system permease family.</text>
</comment>
<dbReference type="Pfam" id="PF12911">
    <property type="entry name" value="OppC_N"/>
    <property type="match status" value="1"/>
</dbReference>
<evidence type="ECO:0000256" key="1">
    <source>
        <dbReference type="ARBA" id="ARBA00004651"/>
    </source>
</evidence>
<evidence type="ECO:0000256" key="8">
    <source>
        <dbReference type="ARBA" id="ARBA00023136"/>
    </source>
</evidence>
<evidence type="ECO:0000256" key="2">
    <source>
        <dbReference type="ARBA" id="ARBA00022448"/>
    </source>
</evidence>
<dbReference type="PANTHER" id="PTHR43386">
    <property type="entry name" value="OLIGOPEPTIDE TRANSPORT SYSTEM PERMEASE PROTEIN APPC"/>
    <property type="match status" value="1"/>
</dbReference>
<dbReference type="GO" id="GO:0005886">
    <property type="term" value="C:plasma membrane"/>
    <property type="evidence" value="ECO:0007669"/>
    <property type="project" value="UniProtKB-SubCell"/>
</dbReference>
<dbReference type="PATRIC" id="fig|176280.10.peg.187"/>
<evidence type="ECO:0000256" key="7">
    <source>
        <dbReference type="ARBA" id="ARBA00023112"/>
    </source>
</evidence>
<dbReference type="OrthoDB" id="9797472at2"/>
<keyword evidence="7" id="KW-0406">Ion transport</keyword>
<dbReference type="InterPro" id="IPR000515">
    <property type="entry name" value="MetI-like"/>
</dbReference>
<dbReference type="InterPro" id="IPR053474">
    <property type="entry name" value="Staphylopine_ABC_permease"/>
</dbReference>
<feature type="transmembrane region" description="Helical" evidence="9">
    <location>
        <begin position="12"/>
        <end position="36"/>
    </location>
</feature>
<dbReference type="AlphaFoldDB" id="A0A0H2VEI5"/>
<dbReference type="Pfam" id="PF00528">
    <property type="entry name" value="BPD_transp_1"/>
    <property type="match status" value="1"/>
</dbReference>
<name>A0A0H2VEI5_STAES</name>
<keyword evidence="8 9" id="KW-0472">Membrane</keyword>
<dbReference type="Proteomes" id="UP000001411">
    <property type="component" value="Chromosome"/>
</dbReference>
<sequence length="292" mass="32522">MIVLRRLFQDRGAIFAIAIITIYVVLGVLAPLITFYEPNHIDTANKFAGISWSHWLGTDHLGRDVLTRIIYAIRPSLLYVFVALIISVVIGAILGFISGYFPGYIDAIIMRICDVMLAFPSYVVTLALITLFGMGVENIIIAFILTRWAWFCRVIRTSVMQYIEADHVKFAKVIGMNDLTIIRKHILPLTFTDIAIIASSSMCSMILQMSGFSFLGLGVKAPTAEWGMMLNEARKVMFTHPGMMMTTGVAIVIIVMAFNFLSDALQMAIDPRMSAKEKRLALKKGVKARDTA</sequence>
<evidence type="ECO:0000256" key="4">
    <source>
        <dbReference type="ARBA" id="ARBA00022596"/>
    </source>
</evidence>
<proteinExistence type="inferred from homology"/>
<keyword evidence="6 9" id="KW-1133">Transmembrane helix</keyword>
<feature type="domain" description="ABC transmembrane type-1" evidence="10">
    <location>
        <begin position="73"/>
        <end position="262"/>
    </location>
</feature>
<dbReference type="InterPro" id="IPR035906">
    <property type="entry name" value="MetI-like_sf"/>
</dbReference>
<dbReference type="NCBIfam" id="NF045473">
    <property type="entry name" value="Opp1C"/>
    <property type="match status" value="1"/>
</dbReference>
<dbReference type="Gene3D" id="1.10.3720.10">
    <property type="entry name" value="MetI-like"/>
    <property type="match status" value="1"/>
</dbReference>
<evidence type="ECO:0000313" key="11">
    <source>
        <dbReference type="EMBL" id="AAO03805.1"/>
    </source>
</evidence>
<dbReference type="CDD" id="cd06261">
    <property type="entry name" value="TM_PBP2"/>
    <property type="match status" value="1"/>
</dbReference>
<feature type="transmembrane region" description="Helical" evidence="9">
    <location>
        <begin position="186"/>
        <end position="207"/>
    </location>
</feature>
<accession>A0A0H2VEI5</accession>
<evidence type="ECO:0000256" key="6">
    <source>
        <dbReference type="ARBA" id="ARBA00022989"/>
    </source>
</evidence>
<evidence type="ECO:0000259" key="10">
    <source>
        <dbReference type="PROSITE" id="PS50928"/>
    </source>
</evidence>
<dbReference type="GO" id="GO:0015675">
    <property type="term" value="P:nickel cation transport"/>
    <property type="evidence" value="ECO:0007669"/>
    <property type="project" value="UniProtKB-KW"/>
</dbReference>
<dbReference type="PANTHER" id="PTHR43386:SF1">
    <property type="entry name" value="D,D-DIPEPTIDE TRANSPORT SYSTEM PERMEASE PROTEIN DDPC-RELATED"/>
    <property type="match status" value="1"/>
</dbReference>
<evidence type="ECO:0000256" key="5">
    <source>
        <dbReference type="ARBA" id="ARBA00022692"/>
    </source>
</evidence>
<dbReference type="InterPro" id="IPR025966">
    <property type="entry name" value="OppC_N"/>
</dbReference>
<feature type="transmembrane region" description="Helical" evidence="9">
    <location>
        <begin position="77"/>
        <end position="101"/>
    </location>
</feature>
<comment type="subcellular location">
    <subcellularLocation>
        <location evidence="1 9">Cell membrane</location>
        <topology evidence="1 9">Multi-pass membrane protein</topology>
    </subcellularLocation>
</comment>
<dbReference type="PROSITE" id="PS50928">
    <property type="entry name" value="ABC_TM1"/>
    <property type="match status" value="1"/>
</dbReference>
<protein>
    <submittedName>
        <fullName evidence="11">Opp-1C protein</fullName>
    </submittedName>
</protein>
<feature type="transmembrane region" description="Helical" evidence="9">
    <location>
        <begin position="244"/>
        <end position="269"/>
    </location>
</feature>
<dbReference type="EMBL" id="AE015929">
    <property type="protein sequence ID" value="AAO03805.1"/>
    <property type="molecule type" value="Genomic_DNA"/>
</dbReference>
<dbReference type="NCBIfam" id="NF047573">
    <property type="entry name" value="opine_perm_CntC"/>
    <property type="match status" value="1"/>
</dbReference>
<keyword evidence="4" id="KW-0533">Nickel</keyword>
<dbReference type="RefSeq" id="WP_002437750.1">
    <property type="nucleotide sequence ID" value="NC_004461.1"/>
</dbReference>
<feature type="transmembrane region" description="Helical" evidence="9">
    <location>
        <begin position="121"/>
        <end position="146"/>
    </location>
</feature>
<keyword evidence="3" id="KW-1003">Cell membrane</keyword>
<dbReference type="InterPro" id="IPR050366">
    <property type="entry name" value="BP-dependent_transpt_permease"/>
</dbReference>
<keyword evidence="5 9" id="KW-0812">Transmembrane</keyword>
<organism evidence="11 12">
    <name type="scientific">Staphylococcus epidermidis (strain ATCC 12228 / FDA PCI 1200)</name>
    <dbReference type="NCBI Taxonomy" id="176280"/>
    <lineage>
        <taxon>Bacteria</taxon>
        <taxon>Bacillati</taxon>
        <taxon>Bacillota</taxon>
        <taxon>Bacilli</taxon>
        <taxon>Bacillales</taxon>
        <taxon>Staphylococcaceae</taxon>
        <taxon>Staphylococcus</taxon>
    </lineage>
</organism>
<dbReference type="HOGENOM" id="CLU_028518_1_1_9"/>
<reference evidence="11 12" key="1">
    <citation type="journal article" date="2003" name="Mol. Microbiol.">
        <title>Genome-based analysis of virulence genes in a non-biofilm-forming Staphylococcus epidermidis strain (ATCC 12228).</title>
        <authorList>
            <person name="Zhang Y.Q."/>
            <person name="Ren S.X."/>
            <person name="Li H.L."/>
            <person name="Wang Y.X."/>
            <person name="Fu G."/>
            <person name="Yang J."/>
            <person name="Qin Z.Q."/>
            <person name="Miao Y.G."/>
            <person name="Wang W.Y."/>
            <person name="Chen R.S."/>
            <person name="Shen Y."/>
            <person name="Chen Z."/>
            <person name="Yuan Z.H."/>
            <person name="Zhao G.P."/>
            <person name="Qu D."/>
            <person name="Danchin A."/>
            <person name="Wen Y.M."/>
        </authorList>
    </citation>
    <scope>NUCLEOTIDE SEQUENCE [LARGE SCALE GENOMIC DNA]</scope>
    <source>
        <strain evidence="12">ATCC 12228 / FDA PCI 1200</strain>
    </source>
</reference>
<dbReference type="GO" id="GO:0055085">
    <property type="term" value="P:transmembrane transport"/>
    <property type="evidence" value="ECO:0007669"/>
    <property type="project" value="InterPro"/>
</dbReference>
<dbReference type="GeneID" id="50017606"/>
<gene>
    <name evidence="11" type="ordered locus">SE_0208</name>
</gene>
<evidence type="ECO:0000313" key="12">
    <source>
        <dbReference type="Proteomes" id="UP000001411"/>
    </source>
</evidence>